<dbReference type="PANTHER" id="PTHR37947">
    <property type="entry name" value="BLL2462 PROTEIN"/>
    <property type="match status" value="1"/>
</dbReference>
<evidence type="ECO:0000313" key="3">
    <source>
        <dbReference type="EMBL" id="PRY77169.1"/>
    </source>
</evidence>
<dbReference type="Proteomes" id="UP000238007">
    <property type="component" value="Unassembled WGS sequence"/>
</dbReference>
<dbReference type="RefSeq" id="WP_106357679.1">
    <property type="nucleotide sequence ID" value="NZ_PVTP01000006.1"/>
</dbReference>
<name>A0A2T0VY86_9RHOB</name>
<gene>
    <name evidence="3" type="ORF">CLV80_10613</name>
</gene>
<feature type="transmembrane region" description="Helical" evidence="1">
    <location>
        <begin position="7"/>
        <end position="23"/>
    </location>
</feature>
<keyword evidence="1" id="KW-1133">Transmembrane helix</keyword>
<accession>A0A2T0VY86</accession>
<protein>
    <submittedName>
        <fullName evidence="3">Ca-activated chloride channel family protein</fullName>
    </submittedName>
</protein>
<dbReference type="Pfam" id="PF00092">
    <property type="entry name" value="VWA"/>
    <property type="match status" value="1"/>
</dbReference>
<dbReference type="PANTHER" id="PTHR37947:SF2">
    <property type="entry name" value="VON WILLEBRAND FACTOR TYPE A"/>
    <property type="match status" value="1"/>
</dbReference>
<dbReference type="InterPro" id="IPR002035">
    <property type="entry name" value="VWF_A"/>
</dbReference>
<dbReference type="SUPFAM" id="SSF53300">
    <property type="entry name" value="vWA-like"/>
    <property type="match status" value="1"/>
</dbReference>
<reference evidence="3 4" key="1">
    <citation type="submission" date="2018-03" db="EMBL/GenBank/DDBJ databases">
        <title>Genomic Encyclopedia of Archaeal and Bacterial Type Strains, Phase II (KMG-II): from individual species to whole genera.</title>
        <authorList>
            <person name="Goeker M."/>
        </authorList>
    </citation>
    <scope>NUCLEOTIDE SEQUENCE [LARGE SCALE GENOMIC DNA]</scope>
    <source>
        <strain evidence="3 4">DSM 101533</strain>
    </source>
</reference>
<comment type="caution">
    <text evidence="3">The sequence shown here is derived from an EMBL/GenBank/DDBJ whole genome shotgun (WGS) entry which is preliminary data.</text>
</comment>
<dbReference type="PROSITE" id="PS50234">
    <property type="entry name" value="VWFA"/>
    <property type="match status" value="1"/>
</dbReference>
<keyword evidence="4" id="KW-1185">Reference proteome</keyword>
<proteinExistence type="predicted"/>
<feature type="transmembrane region" description="Helical" evidence="1">
    <location>
        <begin position="59"/>
        <end position="80"/>
    </location>
</feature>
<sequence>MLEFANPWFFVLLPLPVVVYFLAPPQTPSGAVLVVPEGIERRMLSGGAGGQNPLRHIDMLTPICIWFLLVVALAGPRVVAPQQALPMSGRDLILALDLSGSMVRDDFALDGQTATRLEVVKAVGADFARARAGDRVGLVVFGSDAYVAAAPSFDTDAVAQKIEDMVIGISGRATNIGDGIGIALKRLVASDADTKVIILLSDGANNAGAAMPRDVAALAADMGVRIHTIALGPIALEDAPDQRGVVDVRTLDAIAKISGGQMFRVRTTDDLRAAASELDALEPTARAGLSAQTYRAFWIWPALLAGLLGIGLGVRSKE</sequence>
<feature type="domain" description="VWFA" evidence="2">
    <location>
        <begin position="91"/>
        <end position="278"/>
    </location>
</feature>
<dbReference type="InterPro" id="IPR036465">
    <property type="entry name" value="vWFA_dom_sf"/>
</dbReference>
<dbReference type="OrthoDB" id="6206554at2"/>
<keyword evidence="1" id="KW-0812">Transmembrane</keyword>
<feature type="transmembrane region" description="Helical" evidence="1">
    <location>
        <begin position="296"/>
        <end position="314"/>
    </location>
</feature>
<dbReference type="AlphaFoldDB" id="A0A2T0VY86"/>
<dbReference type="EMBL" id="PVTP01000006">
    <property type="protein sequence ID" value="PRY77169.1"/>
    <property type="molecule type" value="Genomic_DNA"/>
</dbReference>
<evidence type="ECO:0000259" key="2">
    <source>
        <dbReference type="PROSITE" id="PS50234"/>
    </source>
</evidence>
<keyword evidence="1" id="KW-0472">Membrane</keyword>
<dbReference type="SMART" id="SM00327">
    <property type="entry name" value="VWA"/>
    <property type="match status" value="1"/>
</dbReference>
<evidence type="ECO:0000313" key="4">
    <source>
        <dbReference type="Proteomes" id="UP000238007"/>
    </source>
</evidence>
<organism evidence="3 4">
    <name type="scientific">Yoonia maritima</name>
    <dbReference type="NCBI Taxonomy" id="1435347"/>
    <lineage>
        <taxon>Bacteria</taxon>
        <taxon>Pseudomonadati</taxon>
        <taxon>Pseudomonadota</taxon>
        <taxon>Alphaproteobacteria</taxon>
        <taxon>Rhodobacterales</taxon>
        <taxon>Paracoccaceae</taxon>
        <taxon>Yoonia</taxon>
    </lineage>
</organism>
<evidence type="ECO:0000256" key="1">
    <source>
        <dbReference type="SAM" id="Phobius"/>
    </source>
</evidence>
<dbReference type="Gene3D" id="3.40.50.410">
    <property type="entry name" value="von Willebrand factor, type A domain"/>
    <property type="match status" value="1"/>
</dbReference>